<accession>A0A8H3UNX4</accession>
<dbReference type="AlphaFoldDB" id="A0A8H3UNX4"/>
<comment type="caution">
    <text evidence="1">The sequence shown here is derived from an EMBL/GenBank/DDBJ whole genome shotgun (WGS) entry which is preliminary data.</text>
</comment>
<name>A0A8H3UNX4_VENIN</name>
<sequence length="160" mass="17721">MPIAFPGTGVLYSSFSSSNPVTILQQKTQPPLRSKYEARSELYGTWSVSEDARAKANQLSNKAVNEFDKASAAAQAKTGQIEMYSPKFYAACTFGGLLACVRLPNHLTLDRRQSSNRIKVLRLDFNIAKWLVASKTSSQRFSHVDFVGTLKRAKDEDIGL</sequence>
<gene>
    <name evidence="1" type="ORF">EG328_004319</name>
</gene>
<dbReference type="EMBL" id="WNWS01000239">
    <property type="protein sequence ID" value="KAE9973580.1"/>
    <property type="molecule type" value="Genomic_DNA"/>
</dbReference>
<reference evidence="1 2" key="1">
    <citation type="submission" date="2018-12" db="EMBL/GenBank/DDBJ databases">
        <title>Venturia inaequalis Genome Resource.</title>
        <authorList>
            <person name="Lichtner F.J."/>
        </authorList>
    </citation>
    <scope>NUCLEOTIDE SEQUENCE [LARGE SCALE GENOMIC DNA]</scope>
    <source>
        <strain evidence="1 2">120213</strain>
    </source>
</reference>
<organism evidence="1 2">
    <name type="scientific">Venturia inaequalis</name>
    <name type="common">Apple scab fungus</name>
    <dbReference type="NCBI Taxonomy" id="5025"/>
    <lineage>
        <taxon>Eukaryota</taxon>
        <taxon>Fungi</taxon>
        <taxon>Dikarya</taxon>
        <taxon>Ascomycota</taxon>
        <taxon>Pezizomycotina</taxon>
        <taxon>Dothideomycetes</taxon>
        <taxon>Pleosporomycetidae</taxon>
        <taxon>Venturiales</taxon>
        <taxon>Venturiaceae</taxon>
        <taxon>Venturia</taxon>
    </lineage>
</organism>
<evidence type="ECO:0000313" key="1">
    <source>
        <dbReference type="EMBL" id="KAE9973580.1"/>
    </source>
</evidence>
<evidence type="ECO:0000313" key="2">
    <source>
        <dbReference type="Proteomes" id="UP000447873"/>
    </source>
</evidence>
<proteinExistence type="predicted"/>
<protein>
    <submittedName>
        <fullName evidence="1">Uncharacterized protein</fullName>
    </submittedName>
</protein>
<dbReference type="OrthoDB" id="1737588at2759"/>
<dbReference type="Proteomes" id="UP000447873">
    <property type="component" value="Unassembled WGS sequence"/>
</dbReference>